<name>A0A9Q3GFU7_9BASI</name>
<keyword evidence="1" id="KW-1133">Transmembrane helix</keyword>
<dbReference type="EMBL" id="AVOT02001100">
    <property type="protein sequence ID" value="MBW0465684.1"/>
    <property type="molecule type" value="Genomic_DNA"/>
</dbReference>
<gene>
    <name evidence="2" type="ORF">O181_005399</name>
</gene>
<feature type="transmembrane region" description="Helical" evidence="1">
    <location>
        <begin position="54"/>
        <end position="74"/>
    </location>
</feature>
<sequence length="134" mass="14814">MAKRTPELKLTKNQSLAIFNHQRPPAQVQNAFPSIKGKDSPSPMYSIPRSQARCIYGIIYPCAPILLSNLMVMLSGPNYLFSTKVPKAITHVKGSLFSHSALQSLAATRRPFKDHNHLALQELGCIFFSGSFQG</sequence>
<proteinExistence type="predicted"/>
<dbReference type="Proteomes" id="UP000765509">
    <property type="component" value="Unassembled WGS sequence"/>
</dbReference>
<dbReference type="AlphaFoldDB" id="A0A9Q3GFU7"/>
<keyword evidence="1" id="KW-0812">Transmembrane</keyword>
<comment type="caution">
    <text evidence="2">The sequence shown here is derived from an EMBL/GenBank/DDBJ whole genome shotgun (WGS) entry which is preliminary data.</text>
</comment>
<evidence type="ECO:0000313" key="3">
    <source>
        <dbReference type="Proteomes" id="UP000765509"/>
    </source>
</evidence>
<evidence type="ECO:0000313" key="2">
    <source>
        <dbReference type="EMBL" id="MBW0465684.1"/>
    </source>
</evidence>
<reference evidence="2" key="1">
    <citation type="submission" date="2021-03" db="EMBL/GenBank/DDBJ databases">
        <title>Draft genome sequence of rust myrtle Austropuccinia psidii MF-1, a brazilian biotype.</title>
        <authorList>
            <person name="Quecine M.C."/>
            <person name="Pachon D.M.R."/>
            <person name="Bonatelli M.L."/>
            <person name="Correr F.H."/>
            <person name="Franceschini L.M."/>
            <person name="Leite T.F."/>
            <person name="Margarido G.R.A."/>
            <person name="Almeida C.A."/>
            <person name="Ferrarezi J.A."/>
            <person name="Labate C.A."/>
        </authorList>
    </citation>
    <scope>NUCLEOTIDE SEQUENCE</scope>
    <source>
        <strain evidence="2">MF-1</strain>
    </source>
</reference>
<organism evidence="2 3">
    <name type="scientific">Austropuccinia psidii MF-1</name>
    <dbReference type="NCBI Taxonomy" id="1389203"/>
    <lineage>
        <taxon>Eukaryota</taxon>
        <taxon>Fungi</taxon>
        <taxon>Dikarya</taxon>
        <taxon>Basidiomycota</taxon>
        <taxon>Pucciniomycotina</taxon>
        <taxon>Pucciniomycetes</taxon>
        <taxon>Pucciniales</taxon>
        <taxon>Sphaerophragmiaceae</taxon>
        <taxon>Austropuccinia</taxon>
    </lineage>
</organism>
<protein>
    <submittedName>
        <fullName evidence="2">Uncharacterized protein</fullName>
    </submittedName>
</protein>
<keyword evidence="1" id="KW-0472">Membrane</keyword>
<evidence type="ECO:0000256" key="1">
    <source>
        <dbReference type="SAM" id="Phobius"/>
    </source>
</evidence>
<keyword evidence="3" id="KW-1185">Reference proteome</keyword>
<accession>A0A9Q3GFU7</accession>